<evidence type="ECO:0000256" key="7">
    <source>
        <dbReference type="ARBA" id="ARBA00023150"/>
    </source>
</evidence>
<dbReference type="EC" id="2.7.7.77" evidence="8"/>
<dbReference type="InterPro" id="IPR029044">
    <property type="entry name" value="Nucleotide-diphossugar_trans"/>
</dbReference>
<proteinExistence type="inferred from homology"/>
<name>A0ABW3HFR0_9GAMM</name>
<dbReference type="NCBIfam" id="TIGR02665">
    <property type="entry name" value="molyb_mobA"/>
    <property type="match status" value="1"/>
</dbReference>
<comment type="cofactor">
    <cofactor evidence="8">
        <name>Mg(2+)</name>
        <dbReference type="ChEBI" id="CHEBI:18420"/>
    </cofactor>
</comment>
<evidence type="ECO:0000256" key="5">
    <source>
        <dbReference type="ARBA" id="ARBA00022842"/>
    </source>
</evidence>
<reference evidence="11" key="1">
    <citation type="journal article" date="2019" name="Int. J. Syst. Evol. Microbiol.">
        <title>The Global Catalogue of Microorganisms (GCM) 10K type strain sequencing project: providing services to taxonomists for standard genome sequencing and annotation.</title>
        <authorList>
            <consortium name="The Broad Institute Genomics Platform"/>
            <consortium name="The Broad Institute Genome Sequencing Center for Infectious Disease"/>
            <person name="Wu L."/>
            <person name="Ma J."/>
        </authorList>
    </citation>
    <scope>NUCLEOTIDE SEQUENCE [LARGE SCALE GENOMIC DNA]</scope>
    <source>
        <strain evidence="11">CCUG 63419</strain>
    </source>
</reference>
<accession>A0ABW3HFR0</accession>
<keyword evidence="3 8" id="KW-0479">Metal-binding</keyword>
<dbReference type="CDD" id="cd02503">
    <property type="entry name" value="MobA"/>
    <property type="match status" value="1"/>
</dbReference>
<protein>
    <recommendedName>
        <fullName evidence="8">Molybdenum cofactor guanylyltransferase</fullName>
        <shortName evidence="8">MoCo guanylyltransferase</shortName>
        <ecNumber evidence="8">2.7.7.77</ecNumber>
    </recommendedName>
    <alternativeName>
        <fullName evidence="8">GTP:molybdopterin guanylyltransferase</fullName>
    </alternativeName>
    <alternativeName>
        <fullName evidence="8">Mo-MPT guanylyltransferase</fullName>
    </alternativeName>
    <alternativeName>
        <fullName evidence="8">Molybdopterin guanylyltransferase</fullName>
    </alternativeName>
    <alternativeName>
        <fullName evidence="8">Molybdopterin-guanine dinucleotide synthase</fullName>
        <shortName evidence="8">MGD synthase</shortName>
    </alternativeName>
</protein>
<keyword evidence="4 8" id="KW-0547">Nucleotide-binding</keyword>
<evidence type="ECO:0000256" key="6">
    <source>
        <dbReference type="ARBA" id="ARBA00023134"/>
    </source>
</evidence>
<feature type="binding site" evidence="8">
    <location>
        <position position="29"/>
    </location>
    <ligand>
        <name>GTP</name>
        <dbReference type="ChEBI" id="CHEBI:37565"/>
    </ligand>
</feature>
<feature type="domain" description="MobA-like NTP transferase" evidence="9">
    <location>
        <begin position="14"/>
        <end position="171"/>
    </location>
</feature>
<keyword evidence="2 8" id="KW-0808">Transferase</keyword>
<dbReference type="InterPro" id="IPR025877">
    <property type="entry name" value="MobA-like_NTP_Trfase"/>
</dbReference>
<comment type="similarity">
    <text evidence="8">Belongs to the MobA family.</text>
</comment>
<keyword evidence="7 8" id="KW-0501">Molybdenum cofactor biosynthesis</keyword>
<feature type="binding site" evidence="8">
    <location>
        <position position="105"/>
    </location>
    <ligand>
        <name>Mg(2+)</name>
        <dbReference type="ChEBI" id="CHEBI:18420"/>
    </ligand>
</feature>
<dbReference type="InterPro" id="IPR013482">
    <property type="entry name" value="Molybde_CF_guanTrfase"/>
</dbReference>
<evidence type="ECO:0000313" key="10">
    <source>
        <dbReference type="EMBL" id="MFD0949068.1"/>
    </source>
</evidence>
<dbReference type="EMBL" id="JBHTIT010000001">
    <property type="protein sequence ID" value="MFD0949068.1"/>
    <property type="molecule type" value="Genomic_DNA"/>
</dbReference>
<dbReference type="PANTHER" id="PTHR19136">
    <property type="entry name" value="MOLYBDENUM COFACTOR GUANYLYLTRANSFERASE"/>
    <property type="match status" value="1"/>
</dbReference>
<keyword evidence="11" id="KW-1185">Reference proteome</keyword>
<gene>
    <name evidence="8 10" type="primary">mobA</name>
    <name evidence="10" type="ORF">ACFQ0F_01440</name>
</gene>
<evidence type="ECO:0000256" key="1">
    <source>
        <dbReference type="ARBA" id="ARBA00022490"/>
    </source>
</evidence>
<keyword evidence="5 8" id="KW-0460">Magnesium</keyword>
<dbReference type="GO" id="GO:0061603">
    <property type="term" value="F:molybdenum cofactor guanylyltransferase activity"/>
    <property type="evidence" value="ECO:0007669"/>
    <property type="project" value="UniProtKB-EC"/>
</dbReference>
<comment type="caution">
    <text evidence="8">Lacks conserved residue(s) required for the propagation of feature annotation.</text>
</comment>
<feature type="binding site" evidence="8">
    <location>
        <begin position="16"/>
        <end position="18"/>
    </location>
    <ligand>
        <name>GTP</name>
        <dbReference type="ChEBI" id="CHEBI:37565"/>
    </ligand>
</feature>
<comment type="function">
    <text evidence="8">Transfers a GMP moiety from GTP to Mo-molybdopterin (Mo-MPT) cofactor (Moco or molybdenum cofactor) to form Mo-molybdopterin guanine dinucleotide (Mo-MGD) cofactor.</text>
</comment>
<comment type="catalytic activity">
    <reaction evidence="8">
        <text>Mo-molybdopterin + GTP + H(+) = Mo-molybdopterin guanine dinucleotide + diphosphate</text>
        <dbReference type="Rhea" id="RHEA:34243"/>
        <dbReference type="ChEBI" id="CHEBI:15378"/>
        <dbReference type="ChEBI" id="CHEBI:33019"/>
        <dbReference type="ChEBI" id="CHEBI:37565"/>
        <dbReference type="ChEBI" id="CHEBI:71302"/>
        <dbReference type="ChEBI" id="CHEBI:71310"/>
        <dbReference type="EC" id="2.7.7.77"/>
    </reaction>
</comment>
<comment type="domain">
    <text evidence="8">The N-terminal domain determines nucleotide recognition and specific binding, while the C-terminal domain determines the specific binding to the target protein.</text>
</comment>
<keyword evidence="1 8" id="KW-0963">Cytoplasm</keyword>
<dbReference type="Gene3D" id="3.90.550.10">
    <property type="entry name" value="Spore Coat Polysaccharide Biosynthesis Protein SpsA, Chain A"/>
    <property type="match status" value="1"/>
</dbReference>
<evidence type="ECO:0000259" key="9">
    <source>
        <dbReference type="Pfam" id="PF12804"/>
    </source>
</evidence>
<sequence>MNTDLTLLPPCSVLLLCGGRGLRMGGRDKGLLPWHGRPLIAWLADMAHEVSNDVLISCNRHEDEYARYSRHCLSDDNDDFSGPLAGIRTGLAHCRHTQLLVLPCDAPKVTTEILNALRVHSSAHQNQAVMLQQAQQWQPLFSLWPSHLGPALDQAWLAGERSPLRFLLAQQAQALQYPVGDSRLVNINNPEQLHAICP</sequence>
<dbReference type="Pfam" id="PF12804">
    <property type="entry name" value="NTP_transf_3"/>
    <property type="match status" value="1"/>
</dbReference>
<keyword evidence="6 8" id="KW-0342">GTP-binding</keyword>
<organism evidence="10 11">
    <name type="scientific">Paraperlucidibaca wandonensis</name>
    <dbReference type="NCBI Taxonomy" id="1268273"/>
    <lineage>
        <taxon>Bacteria</taxon>
        <taxon>Pseudomonadati</taxon>
        <taxon>Pseudomonadota</taxon>
        <taxon>Gammaproteobacteria</taxon>
        <taxon>Moraxellales</taxon>
        <taxon>Moraxellaceae</taxon>
        <taxon>Paraperlucidibaca</taxon>
    </lineage>
</organism>
<dbReference type="PANTHER" id="PTHR19136:SF81">
    <property type="entry name" value="MOLYBDENUM COFACTOR GUANYLYLTRANSFERASE"/>
    <property type="match status" value="1"/>
</dbReference>
<feature type="binding site" evidence="8">
    <location>
        <position position="75"/>
    </location>
    <ligand>
        <name>GTP</name>
        <dbReference type="ChEBI" id="CHEBI:37565"/>
    </ligand>
</feature>
<keyword evidence="10" id="KW-0548">Nucleotidyltransferase</keyword>
<dbReference type="SUPFAM" id="SSF53448">
    <property type="entry name" value="Nucleotide-diphospho-sugar transferases"/>
    <property type="match status" value="1"/>
</dbReference>
<dbReference type="HAMAP" id="MF_00316">
    <property type="entry name" value="MobA"/>
    <property type="match status" value="1"/>
</dbReference>
<evidence type="ECO:0000256" key="8">
    <source>
        <dbReference type="HAMAP-Rule" id="MF_00316"/>
    </source>
</evidence>
<comment type="caution">
    <text evidence="10">The sequence shown here is derived from an EMBL/GenBank/DDBJ whole genome shotgun (WGS) entry which is preliminary data.</text>
</comment>
<evidence type="ECO:0000313" key="11">
    <source>
        <dbReference type="Proteomes" id="UP001597044"/>
    </source>
</evidence>
<dbReference type="Proteomes" id="UP001597044">
    <property type="component" value="Unassembled WGS sequence"/>
</dbReference>
<comment type="subunit">
    <text evidence="8">Monomer.</text>
</comment>
<evidence type="ECO:0000256" key="3">
    <source>
        <dbReference type="ARBA" id="ARBA00022723"/>
    </source>
</evidence>
<comment type="subcellular location">
    <subcellularLocation>
        <location evidence="8">Cytoplasm</location>
    </subcellularLocation>
</comment>
<evidence type="ECO:0000256" key="4">
    <source>
        <dbReference type="ARBA" id="ARBA00022741"/>
    </source>
</evidence>
<feature type="binding site" evidence="8">
    <location>
        <position position="105"/>
    </location>
    <ligand>
        <name>GTP</name>
        <dbReference type="ChEBI" id="CHEBI:37565"/>
    </ligand>
</feature>
<dbReference type="RefSeq" id="WP_340676314.1">
    <property type="nucleotide sequence ID" value="NZ_JBHTIT010000001.1"/>
</dbReference>
<evidence type="ECO:0000256" key="2">
    <source>
        <dbReference type="ARBA" id="ARBA00022679"/>
    </source>
</evidence>